<name>A0A1H6F4Q9_9GAMM</name>
<keyword evidence="5" id="KW-1185">Reference proteome</keyword>
<protein>
    <submittedName>
        <fullName evidence="4">Putative transcriptional regulatory protein YedW</fullName>
    </submittedName>
</protein>
<dbReference type="Gene3D" id="3.40.50.2300">
    <property type="match status" value="1"/>
</dbReference>
<organism evidence="4 5">
    <name type="scientific">Candidatus Venteria ishoeyi</name>
    <dbReference type="NCBI Taxonomy" id="1899563"/>
    <lineage>
        <taxon>Bacteria</taxon>
        <taxon>Pseudomonadati</taxon>
        <taxon>Pseudomonadota</taxon>
        <taxon>Gammaproteobacteria</taxon>
        <taxon>Thiotrichales</taxon>
        <taxon>Thiotrichaceae</taxon>
        <taxon>Venteria</taxon>
    </lineage>
</organism>
<dbReference type="EMBL" id="FMSV02000159">
    <property type="protein sequence ID" value="SEH05120.1"/>
    <property type="molecule type" value="Genomic_DNA"/>
</dbReference>
<evidence type="ECO:0000256" key="2">
    <source>
        <dbReference type="PROSITE-ProRule" id="PRU00169"/>
    </source>
</evidence>
<dbReference type="SUPFAM" id="SSF52172">
    <property type="entry name" value="CheY-like"/>
    <property type="match status" value="1"/>
</dbReference>
<reference evidence="4 5" key="1">
    <citation type="submission" date="2016-10" db="EMBL/GenBank/DDBJ databases">
        <authorList>
            <person name="de Groot N.N."/>
        </authorList>
    </citation>
    <scope>NUCLEOTIDE SEQUENCE [LARGE SCALE GENOMIC DNA]</scope>
    <source>
        <strain evidence="4">MBHS1</strain>
    </source>
</reference>
<evidence type="ECO:0000313" key="4">
    <source>
        <dbReference type="EMBL" id="SEH05120.1"/>
    </source>
</evidence>
<dbReference type="GO" id="GO:0000160">
    <property type="term" value="P:phosphorelay signal transduction system"/>
    <property type="evidence" value="ECO:0007669"/>
    <property type="project" value="InterPro"/>
</dbReference>
<dbReference type="RefSeq" id="WP_286019052.1">
    <property type="nucleotide sequence ID" value="NZ_FMSV02000159.1"/>
</dbReference>
<dbReference type="PANTHER" id="PTHR44591:SF23">
    <property type="entry name" value="CHEY SUBFAMILY"/>
    <property type="match status" value="1"/>
</dbReference>
<dbReference type="Proteomes" id="UP000236724">
    <property type="component" value="Unassembled WGS sequence"/>
</dbReference>
<gene>
    <name evidence="4" type="primary">yedW_1</name>
    <name evidence="4" type="ORF">MBHS_00973</name>
</gene>
<feature type="modified residue" description="4-aspartylphosphate" evidence="2">
    <location>
        <position position="182"/>
    </location>
</feature>
<dbReference type="InterPro" id="IPR001789">
    <property type="entry name" value="Sig_transdc_resp-reg_receiver"/>
</dbReference>
<sequence length="250" mass="28234">MKHKYLALVGLIRSLISICDDGKTGTMLVTSDHHSIQIKVDKGKIIGASDKHSRNTKIESHKAAGIKFDDHPGLTVLRTLKHLKKLGFSFSEGFLRPQHEPSFFNYPGIESNNDIFAHVGIELADFNISTEKKILIIDDSKIARRVARETLLEYNYRVIEAEDGMQGLAIIAKEKPALILLDIVMPQMDGYRVLSLIKNNKEFKEIPVIMLTSRDKLFDKIKGKMSDANEYLTKPFITKELIGKVTHYLG</sequence>
<dbReference type="AlphaFoldDB" id="A0A1H6F4Q9"/>
<keyword evidence="1 2" id="KW-0597">Phosphoprotein</keyword>
<dbReference type="PANTHER" id="PTHR44591">
    <property type="entry name" value="STRESS RESPONSE REGULATOR PROTEIN 1"/>
    <property type="match status" value="1"/>
</dbReference>
<dbReference type="SMART" id="SM00448">
    <property type="entry name" value="REC"/>
    <property type="match status" value="1"/>
</dbReference>
<dbReference type="PROSITE" id="PS50110">
    <property type="entry name" value="RESPONSE_REGULATORY"/>
    <property type="match status" value="1"/>
</dbReference>
<dbReference type="Pfam" id="PF00072">
    <property type="entry name" value="Response_reg"/>
    <property type="match status" value="1"/>
</dbReference>
<evidence type="ECO:0000313" key="5">
    <source>
        <dbReference type="Proteomes" id="UP000236724"/>
    </source>
</evidence>
<evidence type="ECO:0000256" key="1">
    <source>
        <dbReference type="ARBA" id="ARBA00022553"/>
    </source>
</evidence>
<dbReference type="InterPro" id="IPR050595">
    <property type="entry name" value="Bact_response_regulator"/>
</dbReference>
<dbReference type="InterPro" id="IPR011006">
    <property type="entry name" value="CheY-like_superfamily"/>
</dbReference>
<feature type="domain" description="Response regulatory" evidence="3">
    <location>
        <begin position="133"/>
        <end position="249"/>
    </location>
</feature>
<accession>A0A1H6F4Q9</accession>
<evidence type="ECO:0000259" key="3">
    <source>
        <dbReference type="PROSITE" id="PS50110"/>
    </source>
</evidence>
<proteinExistence type="predicted"/>